<evidence type="ECO:0000256" key="12">
    <source>
        <dbReference type="ARBA" id="ARBA00023303"/>
    </source>
</evidence>
<feature type="transmembrane region" description="Helical" evidence="14">
    <location>
        <begin position="570"/>
        <end position="588"/>
    </location>
</feature>
<proteinExistence type="inferred from homology"/>
<comment type="similarity">
    <text evidence="2 13">Belongs to the glutamate-gated ion channel (TC 1.A.10.1) family.</text>
</comment>
<dbReference type="Proteomes" id="UP000796880">
    <property type="component" value="Unassembled WGS sequence"/>
</dbReference>
<evidence type="ECO:0000256" key="6">
    <source>
        <dbReference type="ARBA" id="ARBA00022989"/>
    </source>
</evidence>
<evidence type="ECO:0000256" key="15">
    <source>
        <dbReference type="SAM" id="SignalP"/>
    </source>
</evidence>
<keyword evidence="12 13" id="KW-0407">Ion channel</keyword>
<dbReference type="Gene3D" id="3.40.50.2300">
    <property type="match status" value="2"/>
</dbReference>
<name>A0A8K0DTF3_9ROSA</name>
<dbReference type="SUPFAM" id="SSF53850">
    <property type="entry name" value="Periplasmic binding protein-like II"/>
    <property type="match status" value="1"/>
</dbReference>
<dbReference type="PANTHER" id="PTHR34836">
    <property type="entry name" value="OS06G0188250 PROTEIN"/>
    <property type="match status" value="1"/>
</dbReference>
<dbReference type="Gene3D" id="3.40.190.10">
    <property type="entry name" value="Periplasmic binding protein-like II"/>
    <property type="match status" value="1"/>
</dbReference>
<feature type="domain" description="Ionotropic glutamate receptor C-terminal" evidence="16">
    <location>
        <begin position="452"/>
        <end position="720"/>
    </location>
</feature>
<accession>A0A8K0DTF3</accession>
<evidence type="ECO:0000256" key="8">
    <source>
        <dbReference type="ARBA" id="ARBA00023136"/>
    </source>
</evidence>
<evidence type="ECO:0000256" key="1">
    <source>
        <dbReference type="ARBA" id="ARBA00004141"/>
    </source>
</evidence>
<dbReference type="CDD" id="cd13686">
    <property type="entry name" value="GluR_Plant"/>
    <property type="match status" value="1"/>
</dbReference>
<comment type="subcellular location">
    <subcellularLocation>
        <location evidence="1">Membrane</location>
        <topology evidence="1">Multi-pass membrane protein</topology>
    </subcellularLocation>
</comment>
<gene>
    <name evidence="17" type="ORF">FNV43_RR21990</name>
</gene>
<dbReference type="InterPro" id="IPR001828">
    <property type="entry name" value="ANF_lig-bd_rcpt"/>
</dbReference>
<evidence type="ECO:0000256" key="2">
    <source>
        <dbReference type="ARBA" id="ARBA00008685"/>
    </source>
</evidence>
<dbReference type="Pfam" id="PF01094">
    <property type="entry name" value="ANF_receptor"/>
    <property type="match status" value="1"/>
</dbReference>
<dbReference type="EMBL" id="VOIH02000010">
    <property type="protein sequence ID" value="KAF3434903.1"/>
    <property type="molecule type" value="Genomic_DNA"/>
</dbReference>
<protein>
    <recommendedName>
        <fullName evidence="13">Glutamate receptor</fullName>
    </recommendedName>
</protein>
<keyword evidence="11 13" id="KW-1071">Ligand-gated ion channel</keyword>
<keyword evidence="4 14" id="KW-0812">Transmembrane</keyword>
<dbReference type="PANTHER" id="PTHR34836:SF6">
    <property type="entry name" value="PERIPLASMIC BINDING PROTEIN-LIKE I"/>
    <property type="match status" value="1"/>
</dbReference>
<dbReference type="InterPro" id="IPR044440">
    <property type="entry name" value="GABAb_receptor_plant_PBP1"/>
</dbReference>
<feature type="transmembrane region" description="Helical" evidence="14">
    <location>
        <begin position="743"/>
        <end position="764"/>
    </location>
</feature>
<evidence type="ECO:0000256" key="9">
    <source>
        <dbReference type="ARBA" id="ARBA00023170"/>
    </source>
</evidence>
<dbReference type="InterPro" id="IPR028082">
    <property type="entry name" value="Peripla_BP_I"/>
</dbReference>
<keyword evidence="7 13" id="KW-0406">Ion transport</keyword>
<comment type="caution">
    <text evidence="17">The sequence shown here is derived from an EMBL/GenBank/DDBJ whole genome shotgun (WGS) entry which is preliminary data.</text>
</comment>
<evidence type="ECO:0000313" key="18">
    <source>
        <dbReference type="Proteomes" id="UP000796880"/>
    </source>
</evidence>
<dbReference type="Gene3D" id="1.10.287.70">
    <property type="match status" value="1"/>
</dbReference>
<evidence type="ECO:0000256" key="13">
    <source>
        <dbReference type="PIRNR" id="PIRNR037090"/>
    </source>
</evidence>
<keyword evidence="8 13" id="KW-0472">Membrane</keyword>
<evidence type="ECO:0000256" key="3">
    <source>
        <dbReference type="ARBA" id="ARBA00022448"/>
    </source>
</evidence>
<dbReference type="GO" id="GO:0015276">
    <property type="term" value="F:ligand-gated monoatomic ion channel activity"/>
    <property type="evidence" value="ECO:0007669"/>
    <property type="project" value="InterPro"/>
</dbReference>
<sequence>METTKSKKQIILLFVIFFSNLGRCCWGDDIQIKDEVHVGVIVDMSSMEGKILESCIVMAISDFYGIHHNYTTRLLLHTRDSKGQHLEALSAALKLLYKFKVEAIIGAQIKMEANFLAEIGNKAKLPMVSVLEHSSLPPSNKLYPFLVHTTQDETSQFKGITALVESFKWRDVILIHGDLDFERDIISYMIDSLEESNIHITYKSVITTSYTDEKIIKELHKIMTFQTAVFIVHISQHLLAQLVKNAEELGMMSKGYAWVMSATAMNHLHFVDSSIFQSMQGVVGLKSYIPPSKDLHNFTSRLRRKIYIENPNMEVMESSAYGIWAYDSIWAVAEAVERTKVKFPAPTRNSTKSSKQGSTLLKEILQTKLRGLSGEFMFKNGRRMSSDTYEIVNVIGREERRVGFWSAKLESTKEGHRGRSFLSPNDLDAILWPGGTTTTPKGRSMMGLNGIKLRIGVPMKRGFKELVRVDYDHPQSNATYHVTGFCVDVFKAAVELLPYQIEYQFIPFVNASRLKAGTYDDLVHQVYLQHPNNQEFQGSLSQQIGTVLWFSFSTLVFAHREKLLNNLSKLVTIVWVFVVLILTSSYTATLTSMLTIQQIQLNSKGNYVGYQDGPAARGSIINLNFKGSKAFLTPEEYVEALSRGSKHGGVSAIIAAIPYIKIFLAMYPKEYSMIKSMSTTNGFGFVFHKGSPLVHDLSLAIIKLREEGELAKLETEWFQGKSTYTFGDSTTNSSPNALSLCDFGGLFLITGLSSTLALIFFLALPVDLQLALAVCSCQSVSSQALSQSPISISSVL</sequence>
<feature type="transmembrane region" description="Helical" evidence="14">
    <location>
        <begin position="648"/>
        <end position="667"/>
    </location>
</feature>
<organism evidence="17 18">
    <name type="scientific">Rhamnella rubrinervis</name>
    <dbReference type="NCBI Taxonomy" id="2594499"/>
    <lineage>
        <taxon>Eukaryota</taxon>
        <taxon>Viridiplantae</taxon>
        <taxon>Streptophyta</taxon>
        <taxon>Embryophyta</taxon>
        <taxon>Tracheophyta</taxon>
        <taxon>Spermatophyta</taxon>
        <taxon>Magnoliopsida</taxon>
        <taxon>eudicotyledons</taxon>
        <taxon>Gunneridae</taxon>
        <taxon>Pentapetalae</taxon>
        <taxon>rosids</taxon>
        <taxon>fabids</taxon>
        <taxon>Rosales</taxon>
        <taxon>Rhamnaceae</taxon>
        <taxon>rhamnoid group</taxon>
        <taxon>Rhamneae</taxon>
        <taxon>Rhamnella</taxon>
    </lineage>
</organism>
<dbReference type="SUPFAM" id="SSF53822">
    <property type="entry name" value="Periplasmic binding protein-like I"/>
    <property type="match status" value="1"/>
</dbReference>
<keyword evidence="18" id="KW-1185">Reference proteome</keyword>
<dbReference type="InterPro" id="IPR015683">
    <property type="entry name" value="Ionotropic_Glu_rcpt"/>
</dbReference>
<dbReference type="OrthoDB" id="5984008at2759"/>
<dbReference type="AlphaFoldDB" id="A0A8K0DTF3"/>
<dbReference type="InterPro" id="IPR001320">
    <property type="entry name" value="Iontro_rcpt_C"/>
</dbReference>
<comment type="function">
    <text evidence="13">Glutamate-gated receptor that probably acts as non-selective cation channel.</text>
</comment>
<dbReference type="GO" id="GO:0016020">
    <property type="term" value="C:membrane"/>
    <property type="evidence" value="ECO:0007669"/>
    <property type="project" value="UniProtKB-SubCell"/>
</dbReference>
<dbReference type="CDD" id="cd19990">
    <property type="entry name" value="PBP1_GABAb_receptor_plant"/>
    <property type="match status" value="1"/>
</dbReference>
<evidence type="ECO:0000256" key="14">
    <source>
        <dbReference type="SAM" id="Phobius"/>
    </source>
</evidence>
<evidence type="ECO:0000313" key="17">
    <source>
        <dbReference type="EMBL" id="KAF3434903.1"/>
    </source>
</evidence>
<evidence type="ECO:0000256" key="4">
    <source>
        <dbReference type="ARBA" id="ARBA00022692"/>
    </source>
</evidence>
<dbReference type="FunFam" id="3.40.50.2300:FF:000081">
    <property type="entry name" value="Glutamate receptor"/>
    <property type="match status" value="1"/>
</dbReference>
<evidence type="ECO:0000256" key="10">
    <source>
        <dbReference type="ARBA" id="ARBA00023180"/>
    </source>
</evidence>
<keyword evidence="10" id="KW-0325">Glycoprotein</keyword>
<evidence type="ECO:0000259" key="16">
    <source>
        <dbReference type="SMART" id="SM00079"/>
    </source>
</evidence>
<evidence type="ECO:0000256" key="5">
    <source>
        <dbReference type="ARBA" id="ARBA00022729"/>
    </source>
</evidence>
<keyword evidence="6 14" id="KW-1133">Transmembrane helix</keyword>
<feature type="signal peptide" evidence="15">
    <location>
        <begin position="1"/>
        <end position="27"/>
    </location>
</feature>
<keyword evidence="5 15" id="KW-0732">Signal</keyword>
<dbReference type="InterPro" id="IPR017103">
    <property type="entry name" value="Iontropic_Glu_rcpt_pln"/>
</dbReference>
<dbReference type="Pfam" id="PF00060">
    <property type="entry name" value="Lig_chan"/>
    <property type="match status" value="1"/>
</dbReference>
<dbReference type="SMART" id="SM00079">
    <property type="entry name" value="PBPe"/>
    <property type="match status" value="1"/>
</dbReference>
<keyword evidence="9 13" id="KW-0675">Receptor</keyword>
<feature type="chain" id="PRO_5035421624" description="Glutamate receptor" evidence="15">
    <location>
        <begin position="28"/>
        <end position="796"/>
    </location>
</feature>
<keyword evidence="3 13" id="KW-0813">Transport</keyword>
<evidence type="ECO:0000256" key="7">
    <source>
        <dbReference type="ARBA" id="ARBA00023065"/>
    </source>
</evidence>
<reference evidence="17" key="1">
    <citation type="submission" date="2020-03" db="EMBL/GenBank/DDBJ databases">
        <title>A high-quality chromosome-level genome assembly of a woody plant with both climbing and erect habits, Rhamnella rubrinervis.</title>
        <authorList>
            <person name="Lu Z."/>
            <person name="Yang Y."/>
            <person name="Zhu X."/>
            <person name="Sun Y."/>
        </authorList>
    </citation>
    <scope>NUCLEOTIDE SEQUENCE</scope>
    <source>
        <strain evidence="17">BYM</strain>
        <tissue evidence="17">Leaf</tissue>
    </source>
</reference>
<dbReference type="PIRSF" id="PIRSF037090">
    <property type="entry name" value="Iontro_Glu-like_rcpt_pln"/>
    <property type="match status" value="1"/>
</dbReference>
<evidence type="ECO:0000256" key="11">
    <source>
        <dbReference type="ARBA" id="ARBA00023286"/>
    </source>
</evidence>